<reference evidence="3 4" key="1">
    <citation type="submission" date="2019-04" db="EMBL/GenBank/DDBJ databases">
        <title>Draft genome sequences of Streptomyces avermitilis ATCC 31267.</title>
        <authorList>
            <person name="Komaki H."/>
            <person name="Tamura T."/>
            <person name="Hosoyama A."/>
        </authorList>
    </citation>
    <scope>NUCLEOTIDE SEQUENCE [LARGE SCALE GENOMIC DNA]</scope>
    <source>
        <strain evidence="3 4">ATCC 31267</strain>
    </source>
</reference>
<gene>
    <name evidence="2" type="ORF">SAV14893_053960</name>
    <name evidence="3" type="ORF">SAV31267_032620</name>
</gene>
<protein>
    <submittedName>
        <fullName evidence="2">Uncharacterized protein</fullName>
    </submittedName>
</protein>
<name>A0A4D4M2F7_STRAX</name>
<evidence type="ECO:0000313" key="4">
    <source>
        <dbReference type="Proteomes" id="UP000299211"/>
    </source>
</evidence>
<sequence>MVERASQPRPIITCVRFGAALDRETLPPLASVTPMMLVLPKVVRAVVKRVRRRTHEGAAPDGGAEDRPARMVTSGVDVRR</sequence>
<evidence type="ECO:0000313" key="5">
    <source>
        <dbReference type="Proteomes" id="UP000302139"/>
    </source>
</evidence>
<organism evidence="2 5">
    <name type="scientific">Streptomyces avermitilis</name>
    <dbReference type="NCBI Taxonomy" id="33903"/>
    <lineage>
        <taxon>Bacteria</taxon>
        <taxon>Bacillati</taxon>
        <taxon>Actinomycetota</taxon>
        <taxon>Actinomycetes</taxon>
        <taxon>Kitasatosporales</taxon>
        <taxon>Streptomycetaceae</taxon>
        <taxon>Streptomyces</taxon>
    </lineage>
</organism>
<proteinExistence type="predicted"/>
<dbReference type="AlphaFoldDB" id="A0A4D4M2F7"/>
<dbReference type="Proteomes" id="UP000302139">
    <property type="component" value="Unassembled WGS sequence"/>
</dbReference>
<dbReference type="Proteomes" id="UP000299211">
    <property type="component" value="Unassembled WGS sequence"/>
</dbReference>
<comment type="caution">
    <text evidence="2">The sequence shown here is derived from an EMBL/GenBank/DDBJ whole genome shotgun (WGS) entry which is preliminary data.</text>
</comment>
<evidence type="ECO:0000256" key="1">
    <source>
        <dbReference type="SAM" id="MobiDB-lite"/>
    </source>
</evidence>
<feature type="region of interest" description="Disordered" evidence="1">
    <location>
        <begin position="52"/>
        <end position="80"/>
    </location>
</feature>
<dbReference type="EMBL" id="BJHX01000001">
    <property type="protein sequence ID" value="GDY66003.1"/>
    <property type="molecule type" value="Genomic_DNA"/>
</dbReference>
<accession>A0A4D4M2F7</accession>
<dbReference type="EMBL" id="BJHY01000001">
    <property type="protein sequence ID" value="GDY73777.1"/>
    <property type="molecule type" value="Genomic_DNA"/>
</dbReference>
<evidence type="ECO:0000313" key="2">
    <source>
        <dbReference type="EMBL" id="GDY66003.1"/>
    </source>
</evidence>
<reference evidence="2 5" key="2">
    <citation type="submission" date="2019-04" db="EMBL/GenBank/DDBJ databases">
        <title>Draft genome sequences of Streptomyces avermitilis NBRC 14893.</title>
        <authorList>
            <person name="Komaki H."/>
            <person name="Tamura T."/>
            <person name="Hosoyama A."/>
        </authorList>
    </citation>
    <scope>NUCLEOTIDE SEQUENCE [LARGE SCALE GENOMIC DNA]</scope>
    <source>
        <strain evidence="2 5">NBRC 14893</strain>
    </source>
</reference>
<evidence type="ECO:0000313" key="3">
    <source>
        <dbReference type="EMBL" id="GDY73777.1"/>
    </source>
</evidence>